<proteinExistence type="predicted"/>
<dbReference type="Proteomes" id="UP000824782">
    <property type="component" value="Unassembled WGS sequence"/>
</dbReference>
<sequence>MEPPMKHRPKSAPVITDAYVQNKKEDECLCVRLDSLHYQQHASLIRLKQAVSDIVRQRRNLLTQRAITPQSSLDHVMDEIHTYKKDKRRHGLPMSQLPPSTELYMESGLSSKWPPSPSFLPSTTYISSNQKESTKREDRRSSVTDEAKVKSTEHAQKHEKKVRVMSPGQKTSQRGKELLTYKELSQIACLENISMREAERQRQQKQMEKQRLSRSMDSALQERVHRFLRKLD</sequence>
<dbReference type="AlphaFoldDB" id="A0AAV7C6P7"/>
<feature type="region of interest" description="Disordered" evidence="1">
    <location>
        <begin position="198"/>
        <end position="219"/>
    </location>
</feature>
<feature type="compositionally biased region" description="Basic and acidic residues" evidence="1">
    <location>
        <begin position="198"/>
        <end position="211"/>
    </location>
</feature>
<protein>
    <submittedName>
        <fullName evidence="2">Uncharacterized protein</fullName>
    </submittedName>
</protein>
<feature type="region of interest" description="Disordered" evidence="1">
    <location>
        <begin position="106"/>
        <end position="177"/>
    </location>
</feature>
<evidence type="ECO:0000256" key="1">
    <source>
        <dbReference type="SAM" id="MobiDB-lite"/>
    </source>
</evidence>
<organism evidence="2 3">
    <name type="scientific">Engystomops pustulosus</name>
    <name type="common">Tungara frog</name>
    <name type="synonym">Physalaemus pustulosus</name>
    <dbReference type="NCBI Taxonomy" id="76066"/>
    <lineage>
        <taxon>Eukaryota</taxon>
        <taxon>Metazoa</taxon>
        <taxon>Chordata</taxon>
        <taxon>Craniata</taxon>
        <taxon>Vertebrata</taxon>
        <taxon>Euteleostomi</taxon>
        <taxon>Amphibia</taxon>
        <taxon>Batrachia</taxon>
        <taxon>Anura</taxon>
        <taxon>Neobatrachia</taxon>
        <taxon>Hyloidea</taxon>
        <taxon>Leptodactylidae</taxon>
        <taxon>Leiuperinae</taxon>
        <taxon>Engystomops</taxon>
    </lineage>
</organism>
<comment type="caution">
    <text evidence="2">The sequence shown here is derived from an EMBL/GenBank/DDBJ whole genome shotgun (WGS) entry which is preliminary data.</text>
</comment>
<keyword evidence="3" id="KW-1185">Reference proteome</keyword>
<gene>
    <name evidence="2" type="ORF">GDO81_007117</name>
</gene>
<dbReference type="EMBL" id="WNYA01000003">
    <property type="protein sequence ID" value="KAG8580067.1"/>
    <property type="molecule type" value="Genomic_DNA"/>
</dbReference>
<reference evidence="2" key="1">
    <citation type="thesis" date="2020" institute="ProQuest LLC" country="789 East Eisenhower Parkway, Ann Arbor, MI, USA">
        <title>Comparative Genomics and Chromosome Evolution.</title>
        <authorList>
            <person name="Mudd A.B."/>
        </authorList>
    </citation>
    <scope>NUCLEOTIDE SEQUENCE</scope>
    <source>
        <strain evidence="2">237g6f4</strain>
        <tissue evidence="2">Blood</tissue>
    </source>
</reference>
<name>A0AAV7C6P7_ENGPU</name>
<evidence type="ECO:0000313" key="2">
    <source>
        <dbReference type="EMBL" id="KAG8580067.1"/>
    </source>
</evidence>
<accession>A0AAV7C6P7</accession>
<feature type="compositionally biased region" description="Basic and acidic residues" evidence="1">
    <location>
        <begin position="132"/>
        <end position="156"/>
    </location>
</feature>
<feature type="compositionally biased region" description="Polar residues" evidence="1">
    <location>
        <begin position="119"/>
        <end position="131"/>
    </location>
</feature>
<evidence type="ECO:0000313" key="3">
    <source>
        <dbReference type="Proteomes" id="UP000824782"/>
    </source>
</evidence>